<evidence type="ECO:0000313" key="1">
    <source>
        <dbReference type="EMBL" id="MFG3015633.1"/>
    </source>
</evidence>
<sequence>MPASASALVLRDLEQYDEALSYAEQAVALREAGRARFLALSRISLVDIHVRRGDLIPPSPGGTTA</sequence>
<dbReference type="RefSeq" id="WP_392823491.1">
    <property type="nucleotide sequence ID" value="NZ_JBICYV010000021.1"/>
</dbReference>
<comment type="caution">
    <text evidence="1">The sequence shown here is derived from an EMBL/GenBank/DDBJ whole genome shotgun (WGS) entry which is preliminary data.</text>
</comment>
<dbReference type="Proteomes" id="UP001604267">
    <property type="component" value="Unassembled WGS sequence"/>
</dbReference>
<dbReference type="EMBL" id="JBICYV010000021">
    <property type="protein sequence ID" value="MFG3015633.1"/>
    <property type="molecule type" value="Genomic_DNA"/>
</dbReference>
<protein>
    <recommendedName>
        <fullName evidence="3">Tetratricopeptide repeat protein</fullName>
    </recommendedName>
</protein>
<evidence type="ECO:0000313" key="2">
    <source>
        <dbReference type="Proteomes" id="UP001604267"/>
    </source>
</evidence>
<proteinExistence type="predicted"/>
<accession>A0ABW7BEM0</accession>
<evidence type="ECO:0008006" key="3">
    <source>
        <dbReference type="Google" id="ProtNLM"/>
    </source>
</evidence>
<gene>
    <name evidence="1" type="ORF">ACGFZB_35360</name>
</gene>
<organism evidence="1 2">
    <name type="scientific">Streptomyces cinerochromogenes</name>
    <dbReference type="NCBI Taxonomy" id="66422"/>
    <lineage>
        <taxon>Bacteria</taxon>
        <taxon>Bacillati</taxon>
        <taxon>Actinomycetota</taxon>
        <taxon>Actinomycetes</taxon>
        <taxon>Kitasatosporales</taxon>
        <taxon>Streptomycetaceae</taxon>
        <taxon>Streptomyces</taxon>
    </lineage>
</organism>
<name>A0ABW7BEM0_9ACTN</name>
<keyword evidence="2" id="KW-1185">Reference proteome</keyword>
<reference evidence="1 2" key="1">
    <citation type="submission" date="2024-10" db="EMBL/GenBank/DDBJ databases">
        <title>The Natural Products Discovery Center: Release of the First 8490 Sequenced Strains for Exploring Actinobacteria Biosynthetic Diversity.</title>
        <authorList>
            <person name="Kalkreuter E."/>
            <person name="Kautsar S.A."/>
            <person name="Yang D."/>
            <person name="Bader C.D."/>
            <person name="Teijaro C.N."/>
            <person name="Fluegel L."/>
            <person name="Davis C.M."/>
            <person name="Simpson J.R."/>
            <person name="Lauterbach L."/>
            <person name="Steele A.D."/>
            <person name="Gui C."/>
            <person name="Meng S."/>
            <person name="Li G."/>
            <person name="Viehrig K."/>
            <person name="Ye F."/>
            <person name="Su P."/>
            <person name="Kiefer A.F."/>
            <person name="Nichols A."/>
            <person name="Cepeda A.J."/>
            <person name="Yan W."/>
            <person name="Fan B."/>
            <person name="Jiang Y."/>
            <person name="Adhikari A."/>
            <person name="Zheng C.-J."/>
            <person name="Schuster L."/>
            <person name="Cowan T.M."/>
            <person name="Smanski M.J."/>
            <person name="Chevrette M.G."/>
            <person name="De Carvalho L.P.S."/>
            <person name="Shen B."/>
        </authorList>
    </citation>
    <scope>NUCLEOTIDE SEQUENCE [LARGE SCALE GENOMIC DNA]</scope>
    <source>
        <strain evidence="1 2">NPDC048320</strain>
    </source>
</reference>